<evidence type="ECO:0000256" key="10">
    <source>
        <dbReference type="SAM" id="MobiDB-lite"/>
    </source>
</evidence>
<dbReference type="AlphaFoldDB" id="A0A914E4M7"/>
<dbReference type="WBParaSite" id="ACRNAN_scaffold5724.g7207.t1">
    <property type="protein sequence ID" value="ACRNAN_scaffold5724.g7207.t1"/>
    <property type="gene ID" value="ACRNAN_scaffold5724.g7207"/>
</dbReference>
<evidence type="ECO:0000256" key="3">
    <source>
        <dbReference type="ARBA" id="ARBA00013347"/>
    </source>
</evidence>
<feature type="compositionally biased region" description="Polar residues" evidence="10">
    <location>
        <begin position="646"/>
        <end position="658"/>
    </location>
</feature>
<dbReference type="Proteomes" id="UP000887540">
    <property type="component" value="Unplaced"/>
</dbReference>
<keyword evidence="5 9" id="KW-0853">WD repeat</keyword>
<dbReference type="SMART" id="SM00320">
    <property type="entry name" value="WD40"/>
    <property type="match status" value="3"/>
</dbReference>
<keyword evidence="4" id="KW-0963">Cytoplasm</keyword>
<dbReference type="GO" id="GO:0005737">
    <property type="term" value="C:cytoplasm"/>
    <property type="evidence" value="ECO:0007669"/>
    <property type="project" value="UniProtKB-SubCell"/>
</dbReference>
<dbReference type="Pfam" id="PF12894">
    <property type="entry name" value="ANAPC4_WD40"/>
    <property type="match status" value="1"/>
</dbReference>
<sequence>MESYTYRDFHAELFPDTIGSKSGCTAEEWVKGSNELPPKISLNPNPTALQQSQNVIAPTVIEVSELKPEKIASSEKEESPKVRPPWRVNANANSAQNLQKTVENGDHQKPHPGNIENGKTEHTPLETKPPTTETAPKQLSVRFRPQGNDIPQTRASHMPTTNVNKPISDVRDRRKSCVFGQVTSIFRFVETIVGGKTKTFTHLRNVNTRLPIESNGFCVSSTHAAVPLSGAAGIVAIFELTNPCKVPDGVIDAIQNRAGVTDMIWNPFNPKELAVGLDSGSVNIWRIDDSIPCVGSANDENDGDESEEGKEKPEKPRLFDLQPYKTLKIGGEKVTHVRYNPVASNIIAVALNDGTISIWNTETEERLRSFKGHSSSILSISWSTLGNKLASVAKDSQLNIYEPQLGDDCLVAQRQVLSSTRGARIQFVCNDTMVLVAGFSKTSQRQCTLYRSEDLKDLHTQEMDVNTQPLTPHYDADTSVLFLTGKGDRIIQMYEISTSTPYFLPLAHYTAPSGHQALSLQHKNLCDVKAVEFQRGFRLTEKTLEMVSFRVPRVKKDLFQRDVFPPALVTWKPSQTAAEWINGGLVMPTFEDLCPIGMPEYEAASSTPALSGRSSKSPEVSTTSTASLDSNEAQKPINAAQPQPLLKSSNGTNYTTEHSAPVAPKTENLTENKLSSIKDEPEVEKPQTGLPIAPKRNKVLAYDDREIKNTSFASAPQIEIGWKNSVLDKDDSHKIQKKVESSWMEKIGVDNALEQDRMEGVAEEEWLE</sequence>
<reference evidence="13" key="1">
    <citation type="submission" date="2022-11" db="UniProtKB">
        <authorList>
            <consortium name="WormBaseParasite"/>
        </authorList>
    </citation>
    <scope>IDENTIFICATION</scope>
</reference>
<dbReference type="Gene3D" id="2.130.10.10">
    <property type="entry name" value="YVTN repeat-like/Quinoprotein amine dehydrogenase"/>
    <property type="match status" value="1"/>
</dbReference>
<dbReference type="PANTHER" id="PTHR10856">
    <property type="entry name" value="CORONIN"/>
    <property type="match status" value="1"/>
</dbReference>
<dbReference type="SUPFAM" id="SSF50978">
    <property type="entry name" value="WD40 repeat-like"/>
    <property type="match status" value="1"/>
</dbReference>
<feature type="region of interest" description="Disordered" evidence="10">
    <location>
        <begin position="605"/>
        <end position="669"/>
    </location>
</feature>
<feature type="compositionally biased region" description="Low complexity" evidence="10">
    <location>
        <begin position="126"/>
        <end position="135"/>
    </location>
</feature>
<dbReference type="FunFam" id="2.130.10.10:FF:000076">
    <property type="entry name" value="Coronin"/>
    <property type="match status" value="1"/>
</dbReference>
<dbReference type="InterPro" id="IPR001680">
    <property type="entry name" value="WD40_rpt"/>
</dbReference>
<dbReference type="InterPro" id="IPR015943">
    <property type="entry name" value="WD40/YVTN_repeat-like_dom_sf"/>
</dbReference>
<dbReference type="GO" id="GO:0003779">
    <property type="term" value="F:actin binding"/>
    <property type="evidence" value="ECO:0007669"/>
    <property type="project" value="UniProtKB-KW"/>
</dbReference>
<proteinExistence type="inferred from homology"/>
<feature type="region of interest" description="Disordered" evidence="10">
    <location>
        <begin position="295"/>
        <end position="316"/>
    </location>
</feature>
<feature type="repeat" description="WD" evidence="9">
    <location>
        <begin position="327"/>
        <end position="369"/>
    </location>
</feature>
<evidence type="ECO:0000256" key="4">
    <source>
        <dbReference type="ARBA" id="ARBA00022490"/>
    </source>
</evidence>
<dbReference type="SMART" id="SM01166">
    <property type="entry name" value="DUF1899"/>
    <property type="match status" value="1"/>
</dbReference>
<evidence type="ECO:0000256" key="1">
    <source>
        <dbReference type="ARBA" id="ARBA00004496"/>
    </source>
</evidence>
<keyword evidence="7" id="KW-0009">Actin-binding</keyword>
<comment type="subcellular location">
    <subcellularLocation>
        <location evidence="1">Cytoplasm</location>
    </subcellularLocation>
</comment>
<comment type="function">
    <text evidence="8">F-actin regulator involved in anterograde Golgi to endosome transport: upon ubiquitination via 'Lys-33'-linked ubiquitin chains by the BCR(KLHL20) E3 ubiquitin ligase complex, interacts with EPS15 and localizes to the trans-Golgi network, where it promotes actin polymerization, thereby facilitating post-Golgi trafficking. May play a role in the maintenance of the Golgi apparatus morphology.</text>
</comment>
<feature type="repeat" description="WD" evidence="9">
    <location>
        <begin position="370"/>
        <end position="402"/>
    </location>
</feature>
<feature type="region of interest" description="Disordered" evidence="10">
    <location>
        <begin position="148"/>
        <end position="169"/>
    </location>
</feature>
<evidence type="ECO:0000256" key="9">
    <source>
        <dbReference type="PROSITE-ProRule" id="PRU00221"/>
    </source>
</evidence>
<evidence type="ECO:0000256" key="6">
    <source>
        <dbReference type="ARBA" id="ARBA00022737"/>
    </source>
</evidence>
<evidence type="ECO:0000256" key="7">
    <source>
        <dbReference type="ARBA" id="ARBA00023203"/>
    </source>
</evidence>
<feature type="region of interest" description="Disordered" evidence="10">
    <location>
        <begin position="67"/>
        <end position="87"/>
    </location>
</feature>
<evidence type="ECO:0000256" key="5">
    <source>
        <dbReference type="ARBA" id="ARBA00022574"/>
    </source>
</evidence>
<feature type="compositionally biased region" description="Polar residues" evidence="10">
    <location>
        <begin position="605"/>
        <end position="633"/>
    </location>
</feature>
<keyword evidence="6" id="KW-0677">Repeat</keyword>
<feature type="compositionally biased region" description="Basic and acidic residues" evidence="10">
    <location>
        <begin position="67"/>
        <end position="81"/>
    </location>
</feature>
<dbReference type="SMART" id="SM01167">
    <property type="entry name" value="DUF1900"/>
    <property type="match status" value="1"/>
</dbReference>
<evidence type="ECO:0000259" key="11">
    <source>
        <dbReference type="SMART" id="SM01166"/>
    </source>
</evidence>
<evidence type="ECO:0000256" key="8">
    <source>
        <dbReference type="ARBA" id="ARBA00024838"/>
    </source>
</evidence>
<dbReference type="InterPro" id="IPR015048">
    <property type="entry name" value="DUF1899"/>
</dbReference>
<dbReference type="InterPro" id="IPR015505">
    <property type="entry name" value="Coronin"/>
</dbReference>
<feature type="compositionally biased region" description="Acidic residues" evidence="10">
    <location>
        <begin position="299"/>
        <end position="308"/>
    </location>
</feature>
<evidence type="ECO:0000256" key="2">
    <source>
        <dbReference type="ARBA" id="ARBA00009482"/>
    </source>
</evidence>
<feature type="domain" description="DUF1899" evidence="11">
    <location>
        <begin position="181"/>
        <end position="244"/>
    </location>
</feature>
<keyword evidence="12" id="KW-1185">Reference proteome</keyword>
<dbReference type="Pfam" id="PF16300">
    <property type="entry name" value="WD40_4"/>
    <property type="match status" value="2"/>
</dbReference>
<dbReference type="InterPro" id="IPR036322">
    <property type="entry name" value="WD40_repeat_dom_sf"/>
</dbReference>
<dbReference type="GO" id="GO:0030036">
    <property type="term" value="P:actin cytoskeleton organization"/>
    <property type="evidence" value="ECO:0007669"/>
    <property type="project" value="UniProtKB-ARBA"/>
</dbReference>
<feature type="region of interest" description="Disordered" evidence="10">
    <location>
        <begin position="103"/>
        <end position="135"/>
    </location>
</feature>
<comment type="similarity">
    <text evidence="2">Belongs to the WD repeat coronin family.</text>
</comment>
<name>A0A914E4M7_9BILA</name>
<dbReference type="PROSITE" id="PS50082">
    <property type="entry name" value="WD_REPEATS_2"/>
    <property type="match status" value="2"/>
</dbReference>
<dbReference type="PANTHER" id="PTHR10856:SF20">
    <property type="entry name" value="CORONIN-7"/>
    <property type="match status" value="1"/>
</dbReference>
<protein>
    <recommendedName>
        <fullName evidence="3">Coronin-7</fullName>
    </recommendedName>
</protein>
<accession>A0A914E4M7</accession>
<dbReference type="InterPro" id="IPR024977">
    <property type="entry name" value="Apc4-like_WD40_dom"/>
</dbReference>
<evidence type="ECO:0000313" key="12">
    <source>
        <dbReference type="Proteomes" id="UP000887540"/>
    </source>
</evidence>
<feature type="compositionally biased region" description="Polar residues" evidence="10">
    <location>
        <begin position="149"/>
        <end position="165"/>
    </location>
</feature>
<organism evidence="12 13">
    <name type="scientific">Acrobeloides nanus</name>
    <dbReference type="NCBI Taxonomy" id="290746"/>
    <lineage>
        <taxon>Eukaryota</taxon>
        <taxon>Metazoa</taxon>
        <taxon>Ecdysozoa</taxon>
        <taxon>Nematoda</taxon>
        <taxon>Chromadorea</taxon>
        <taxon>Rhabditida</taxon>
        <taxon>Tylenchina</taxon>
        <taxon>Cephalobomorpha</taxon>
        <taxon>Cephaloboidea</taxon>
        <taxon>Cephalobidae</taxon>
        <taxon>Acrobeloides</taxon>
    </lineage>
</organism>
<evidence type="ECO:0000313" key="13">
    <source>
        <dbReference type="WBParaSite" id="ACRNAN_scaffold5724.g7207.t1"/>
    </source>
</evidence>